<dbReference type="GO" id="GO:0006660">
    <property type="term" value="P:phosphatidylserine catabolic process"/>
    <property type="evidence" value="ECO:0007669"/>
    <property type="project" value="TreeGrafter"/>
</dbReference>
<keyword evidence="5" id="KW-0472">Membrane</keyword>
<evidence type="ECO:0000256" key="3">
    <source>
        <dbReference type="ARBA" id="ARBA00022801"/>
    </source>
</evidence>
<evidence type="ECO:0000256" key="5">
    <source>
        <dbReference type="ARBA" id="ARBA00023136"/>
    </source>
</evidence>
<keyword evidence="4" id="KW-1133">Transmembrane helix</keyword>
<evidence type="ECO:0000256" key="7">
    <source>
        <dbReference type="ARBA" id="ARBA00037847"/>
    </source>
</evidence>
<keyword evidence="2" id="KW-0812">Transmembrane</keyword>
<proteinExistence type="inferred from homology"/>
<sequence>MTGNAYAQPGREEQLSFPFGWEDLENGFRGHVFMSSDNSTVMLSIKGTTLQGPTSKRDKLNDNLRTKALIEESLFYNVGVCEGLRTYAWKRVVCPTPDRVCLLLEVSFASSLQDLTGARPSILASL</sequence>
<evidence type="ECO:0000256" key="1">
    <source>
        <dbReference type="ARBA" id="ARBA00010701"/>
    </source>
</evidence>
<comment type="subcellular location">
    <subcellularLocation>
        <location evidence="7">Endomembrane system</location>
        <topology evidence="7">Single-pass membrane protein</topology>
    </subcellularLocation>
</comment>
<dbReference type="GO" id="GO:0012505">
    <property type="term" value="C:endomembrane system"/>
    <property type="evidence" value="ECO:0007669"/>
    <property type="project" value="UniProtKB-SubCell"/>
</dbReference>
<evidence type="ECO:0000256" key="2">
    <source>
        <dbReference type="ARBA" id="ARBA00022692"/>
    </source>
</evidence>
<evidence type="ECO:0000313" key="8">
    <source>
        <dbReference type="EMBL" id="KAJ7219412.1"/>
    </source>
</evidence>
<organism evidence="8 9">
    <name type="scientific">Mycena pura</name>
    <dbReference type="NCBI Taxonomy" id="153505"/>
    <lineage>
        <taxon>Eukaryota</taxon>
        <taxon>Fungi</taxon>
        <taxon>Dikarya</taxon>
        <taxon>Basidiomycota</taxon>
        <taxon>Agaricomycotina</taxon>
        <taxon>Agaricomycetes</taxon>
        <taxon>Agaricomycetidae</taxon>
        <taxon>Agaricales</taxon>
        <taxon>Marasmiineae</taxon>
        <taxon>Mycenaceae</taxon>
        <taxon>Mycena</taxon>
    </lineage>
</organism>
<dbReference type="GO" id="GO:0016020">
    <property type="term" value="C:membrane"/>
    <property type="evidence" value="ECO:0007669"/>
    <property type="project" value="TreeGrafter"/>
</dbReference>
<dbReference type="EMBL" id="JARJCW010000011">
    <property type="protein sequence ID" value="KAJ7219412.1"/>
    <property type="molecule type" value="Genomic_DNA"/>
</dbReference>
<keyword evidence="3" id="KW-0378">Hydrolase</keyword>
<accession>A0AAD6VQ02</accession>
<dbReference type="GO" id="GO:0034727">
    <property type="term" value="P:piecemeal microautophagy of the nucleus"/>
    <property type="evidence" value="ECO:0007669"/>
    <property type="project" value="TreeGrafter"/>
</dbReference>
<dbReference type="GO" id="GO:0004620">
    <property type="term" value="F:phospholipase activity"/>
    <property type="evidence" value="ECO:0007669"/>
    <property type="project" value="TreeGrafter"/>
</dbReference>
<evidence type="ECO:0000256" key="6">
    <source>
        <dbReference type="ARBA" id="ARBA00023180"/>
    </source>
</evidence>
<gene>
    <name evidence="8" type="ORF">GGX14DRAFT_389975</name>
</gene>
<dbReference type="AlphaFoldDB" id="A0AAD6VQ02"/>
<dbReference type="GO" id="GO:0005775">
    <property type="term" value="C:vacuolar lumen"/>
    <property type="evidence" value="ECO:0007669"/>
    <property type="project" value="TreeGrafter"/>
</dbReference>
<comment type="caution">
    <text evidence="8">The sequence shown here is derived from an EMBL/GenBank/DDBJ whole genome shotgun (WGS) entry which is preliminary data.</text>
</comment>
<evidence type="ECO:0000313" key="9">
    <source>
        <dbReference type="Proteomes" id="UP001219525"/>
    </source>
</evidence>
<name>A0AAD6VQ02_9AGAR</name>
<dbReference type="Proteomes" id="UP001219525">
    <property type="component" value="Unassembled WGS sequence"/>
</dbReference>
<reference evidence="8" key="1">
    <citation type="submission" date="2023-03" db="EMBL/GenBank/DDBJ databases">
        <title>Massive genome expansion in bonnet fungi (Mycena s.s.) driven by repeated elements and novel gene families across ecological guilds.</title>
        <authorList>
            <consortium name="Lawrence Berkeley National Laboratory"/>
            <person name="Harder C.B."/>
            <person name="Miyauchi S."/>
            <person name="Viragh M."/>
            <person name="Kuo A."/>
            <person name="Thoen E."/>
            <person name="Andreopoulos B."/>
            <person name="Lu D."/>
            <person name="Skrede I."/>
            <person name="Drula E."/>
            <person name="Henrissat B."/>
            <person name="Morin E."/>
            <person name="Kohler A."/>
            <person name="Barry K."/>
            <person name="LaButti K."/>
            <person name="Morin E."/>
            <person name="Salamov A."/>
            <person name="Lipzen A."/>
            <person name="Mereny Z."/>
            <person name="Hegedus B."/>
            <person name="Baldrian P."/>
            <person name="Stursova M."/>
            <person name="Weitz H."/>
            <person name="Taylor A."/>
            <person name="Grigoriev I.V."/>
            <person name="Nagy L.G."/>
            <person name="Martin F."/>
            <person name="Kauserud H."/>
        </authorList>
    </citation>
    <scope>NUCLEOTIDE SEQUENCE</scope>
    <source>
        <strain evidence="8">9144</strain>
    </source>
</reference>
<evidence type="ECO:0000256" key="4">
    <source>
        <dbReference type="ARBA" id="ARBA00022989"/>
    </source>
</evidence>
<keyword evidence="9" id="KW-1185">Reference proteome</keyword>
<dbReference type="InterPro" id="IPR050805">
    <property type="entry name" value="ATG15_Lipase"/>
</dbReference>
<comment type="similarity">
    <text evidence="1">Belongs to the AB hydrolase superfamily. Lipase family.</text>
</comment>
<dbReference type="PANTHER" id="PTHR47175">
    <property type="entry name" value="LIPASE ATG15-RELATED"/>
    <property type="match status" value="1"/>
</dbReference>
<dbReference type="GO" id="GO:0046461">
    <property type="term" value="P:neutral lipid catabolic process"/>
    <property type="evidence" value="ECO:0007669"/>
    <property type="project" value="TreeGrafter"/>
</dbReference>
<dbReference type="GO" id="GO:0034496">
    <property type="term" value="P:multivesicular body membrane disassembly"/>
    <property type="evidence" value="ECO:0007669"/>
    <property type="project" value="TreeGrafter"/>
</dbReference>
<protein>
    <submittedName>
        <fullName evidence="8">Uncharacterized protein</fullName>
    </submittedName>
</protein>
<dbReference type="PANTHER" id="PTHR47175:SF2">
    <property type="entry name" value="LIPASE ATG15-RELATED"/>
    <property type="match status" value="1"/>
</dbReference>
<keyword evidence="6" id="KW-0325">Glycoprotein</keyword>